<comment type="caution">
    <text evidence="4">The sequence shown here is derived from an EMBL/GenBank/DDBJ whole genome shotgun (WGS) entry which is preliminary data.</text>
</comment>
<name>A0A2S4UBR3_9BASI</name>
<evidence type="ECO:0000313" key="5">
    <source>
        <dbReference type="Proteomes" id="UP000239156"/>
    </source>
</evidence>
<dbReference type="InterPro" id="IPR057194">
    <property type="entry name" value="DUF7872"/>
</dbReference>
<dbReference type="AlphaFoldDB" id="A0A2S4UBR3"/>
<evidence type="ECO:0000313" key="4">
    <source>
        <dbReference type="EMBL" id="POV94725.1"/>
    </source>
</evidence>
<feature type="chain" id="PRO_5015689081" description="DUF7872 domain-containing protein" evidence="2">
    <location>
        <begin position="25"/>
        <end position="415"/>
    </location>
</feature>
<keyword evidence="5" id="KW-1185">Reference proteome</keyword>
<dbReference type="VEuPathDB" id="FungiDB:PSTT_16695"/>
<reference evidence="4" key="1">
    <citation type="submission" date="2017-12" db="EMBL/GenBank/DDBJ databases">
        <title>Gene loss provides genomic basis for host adaptation in cereal stripe rust fungi.</title>
        <authorList>
            <person name="Xia C."/>
        </authorList>
    </citation>
    <scope>NUCLEOTIDE SEQUENCE [LARGE SCALE GENOMIC DNA]</scope>
    <source>
        <strain evidence="4">93-210</strain>
    </source>
</reference>
<dbReference type="VEuPathDB" id="FungiDB:PSHT_12093"/>
<evidence type="ECO:0000256" key="2">
    <source>
        <dbReference type="SAM" id="SignalP"/>
    </source>
</evidence>
<sequence length="415" mass="44629">MLSNFVLSFSILVVLFASLTLVESGTYGGTQVTLPIREKKLPPIVTTDTTGTTNATGTTGTNSTTSALALTNTSKICDVESPTPEQFAEQHGVYNFKCGIGDTCDAGQICAPIPGPVWHVLYAVQQWHHIQESLNRALAFAANTLIVTGSQISTDLFPPGKEKSDHLSKVSFILALVGAIIATISAAAFLWVPGVNNILIMGAIGAVGAAVATGQAVTTIQAQQAFDSMKSDAFSRWAGYTEAITKWQEGMQKQLFDDTKRALGLGINDPAGLGGVLANGALFTNTLQKTTYDIEKTLEDVVKRRLINGILREKKAFVTVNSDECKQGGPNGAFKSEDGWLSWCKDGKMMNIIYADGNKSGNKLYNGGMIPAKYGITVEYMTTQSENCQIKYGGYGHDPYGDGYVSQFKFKFNYD</sequence>
<organism evidence="4 5">
    <name type="scientific">Puccinia striiformis</name>
    <dbReference type="NCBI Taxonomy" id="27350"/>
    <lineage>
        <taxon>Eukaryota</taxon>
        <taxon>Fungi</taxon>
        <taxon>Dikarya</taxon>
        <taxon>Basidiomycota</taxon>
        <taxon>Pucciniomycotina</taxon>
        <taxon>Pucciniomycetes</taxon>
        <taxon>Pucciniales</taxon>
        <taxon>Pucciniaceae</taxon>
        <taxon>Puccinia</taxon>
    </lineage>
</organism>
<gene>
    <name evidence="4" type="ORF">PSTT_16695</name>
</gene>
<evidence type="ECO:0000256" key="1">
    <source>
        <dbReference type="SAM" id="Phobius"/>
    </source>
</evidence>
<dbReference type="Pfam" id="PF25278">
    <property type="entry name" value="DUF7872"/>
    <property type="match status" value="1"/>
</dbReference>
<keyword evidence="2" id="KW-0732">Signal</keyword>
<dbReference type="PANTHER" id="PTHR33339">
    <property type="entry name" value="LYSM DOMAIN-CONTAINING PROTEIN"/>
    <property type="match status" value="1"/>
</dbReference>
<evidence type="ECO:0000259" key="3">
    <source>
        <dbReference type="Pfam" id="PF25278"/>
    </source>
</evidence>
<keyword evidence="1" id="KW-1133">Transmembrane helix</keyword>
<accession>A0A2S4UBR3</accession>
<proteinExistence type="predicted"/>
<protein>
    <recommendedName>
        <fullName evidence="3">DUF7872 domain-containing protein</fullName>
    </recommendedName>
</protein>
<keyword evidence="1" id="KW-0472">Membrane</keyword>
<keyword evidence="1" id="KW-0812">Transmembrane</keyword>
<dbReference type="Proteomes" id="UP000239156">
    <property type="component" value="Unassembled WGS sequence"/>
</dbReference>
<feature type="transmembrane region" description="Helical" evidence="1">
    <location>
        <begin position="170"/>
        <end position="192"/>
    </location>
</feature>
<feature type="transmembrane region" description="Helical" evidence="1">
    <location>
        <begin position="198"/>
        <end position="220"/>
    </location>
</feature>
<dbReference type="PANTHER" id="PTHR33339:SF1">
    <property type="entry name" value="LYSM DOMAIN-CONTAINING PROTEIN"/>
    <property type="match status" value="1"/>
</dbReference>
<feature type="signal peptide" evidence="2">
    <location>
        <begin position="1"/>
        <end position="24"/>
    </location>
</feature>
<dbReference type="EMBL" id="PKSL01000394">
    <property type="protein sequence ID" value="POV94725.1"/>
    <property type="molecule type" value="Genomic_DNA"/>
</dbReference>
<feature type="domain" description="DUF7872" evidence="3">
    <location>
        <begin position="230"/>
        <end position="404"/>
    </location>
</feature>